<accession>A0A6A4TFE1</accession>
<gene>
    <name evidence="2" type="ORF">F2P81_001866</name>
</gene>
<dbReference type="EMBL" id="VEVO01000002">
    <property type="protein sequence ID" value="KAF0045337.1"/>
    <property type="molecule type" value="Genomic_DNA"/>
</dbReference>
<keyword evidence="1" id="KW-1133">Transmembrane helix</keyword>
<sequence length="85" mass="9466">MVFSGGVGAEETGSGDRIRRSIPDMSRVHLLQDATLRFTGNEVVVCPLIFFFFFCLKEINNLQVHGLLAFICLSDGLFVVKKTRS</sequence>
<reference evidence="2 3" key="1">
    <citation type="submission" date="2019-06" db="EMBL/GenBank/DDBJ databases">
        <title>Draft genomes of female and male turbot (Scophthalmus maximus).</title>
        <authorList>
            <person name="Xu H."/>
            <person name="Xu X.-W."/>
            <person name="Shao C."/>
            <person name="Chen S."/>
        </authorList>
    </citation>
    <scope>NUCLEOTIDE SEQUENCE [LARGE SCALE GENOMIC DNA]</scope>
    <source>
        <strain evidence="2">Ysfricsl-2016a</strain>
        <tissue evidence="2">Blood</tissue>
    </source>
</reference>
<evidence type="ECO:0000313" key="2">
    <source>
        <dbReference type="EMBL" id="KAF0045337.1"/>
    </source>
</evidence>
<protein>
    <submittedName>
        <fullName evidence="2">Uncharacterized protein</fullName>
    </submittedName>
</protein>
<evidence type="ECO:0000256" key="1">
    <source>
        <dbReference type="SAM" id="Phobius"/>
    </source>
</evidence>
<comment type="caution">
    <text evidence="2">The sequence shown here is derived from an EMBL/GenBank/DDBJ whole genome shotgun (WGS) entry which is preliminary data.</text>
</comment>
<proteinExistence type="predicted"/>
<dbReference type="Proteomes" id="UP000438429">
    <property type="component" value="Unassembled WGS sequence"/>
</dbReference>
<keyword evidence="1" id="KW-0472">Membrane</keyword>
<keyword evidence="1" id="KW-0812">Transmembrane</keyword>
<feature type="transmembrane region" description="Helical" evidence="1">
    <location>
        <begin position="35"/>
        <end position="56"/>
    </location>
</feature>
<dbReference type="AlphaFoldDB" id="A0A6A4TFE1"/>
<organism evidence="2 3">
    <name type="scientific">Scophthalmus maximus</name>
    <name type="common">Turbot</name>
    <name type="synonym">Psetta maxima</name>
    <dbReference type="NCBI Taxonomy" id="52904"/>
    <lineage>
        <taxon>Eukaryota</taxon>
        <taxon>Metazoa</taxon>
        <taxon>Chordata</taxon>
        <taxon>Craniata</taxon>
        <taxon>Vertebrata</taxon>
        <taxon>Euteleostomi</taxon>
        <taxon>Actinopterygii</taxon>
        <taxon>Neopterygii</taxon>
        <taxon>Teleostei</taxon>
        <taxon>Neoteleostei</taxon>
        <taxon>Acanthomorphata</taxon>
        <taxon>Carangaria</taxon>
        <taxon>Pleuronectiformes</taxon>
        <taxon>Pleuronectoidei</taxon>
        <taxon>Scophthalmidae</taxon>
        <taxon>Scophthalmus</taxon>
    </lineage>
</organism>
<name>A0A6A4TFE1_SCOMX</name>
<evidence type="ECO:0000313" key="3">
    <source>
        <dbReference type="Proteomes" id="UP000438429"/>
    </source>
</evidence>